<dbReference type="EMBL" id="BKCJ010464281">
    <property type="protein sequence ID" value="GFA66236.1"/>
    <property type="molecule type" value="Genomic_DNA"/>
</dbReference>
<name>A0A699K0Z8_TANCI</name>
<protein>
    <submittedName>
        <fullName evidence="2">RNA-directed DNA polymerase, eukaryota, reverse transcriptase zinc-binding domain protein</fullName>
    </submittedName>
</protein>
<accession>A0A699K0Z8</accession>
<organism evidence="2">
    <name type="scientific">Tanacetum cinerariifolium</name>
    <name type="common">Dalmatian daisy</name>
    <name type="synonym">Chrysanthemum cinerariifolium</name>
    <dbReference type="NCBI Taxonomy" id="118510"/>
    <lineage>
        <taxon>Eukaryota</taxon>
        <taxon>Viridiplantae</taxon>
        <taxon>Streptophyta</taxon>
        <taxon>Embryophyta</taxon>
        <taxon>Tracheophyta</taxon>
        <taxon>Spermatophyta</taxon>
        <taxon>Magnoliopsida</taxon>
        <taxon>eudicotyledons</taxon>
        <taxon>Gunneridae</taxon>
        <taxon>Pentapetalae</taxon>
        <taxon>asterids</taxon>
        <taxon>campanulids</taxon>
        <taxon>Asterales</taxon>
        <taxon>Asteraceae</taxon>
        <taxon>Asteroideae</taxon>
        <taxon>Anthemideae</taxon>
        <taxon>Anthemidinae</taxon>
        <taxon>Tanacetum</taxon>
    </lineage>
</organism>
<comment type="caution">
    <text evidence="2">The sequence shown here is derived from an EMBL/GenBank/DDBJ whole genome shotgun (WGS) entry which is preliminary data.</text>
</comment>
<keyword evidence="2" id="KW-0808">Transferase</keyword>
<sequence>MIFKVDFAKAYDSTRWDFLDDVLISSGFRSKWRSWIRGSLSSWKASILVNGSPTLEFHFHRGLKQRDPLAPFLFLLIMESLHLSFSRAVKAGVFTRFRVDHSITLSYLFYADDTVFIGEWSHSNLKGIMNILRCFSLLSGMSINIQKSHLLGVGIPDNCVAKAAKSIGCSIIKAPFKYLDILVGDNMSSIKA</sequence>
<proteinExistence type="predicted"/>
<dbReference type="PANTHER" id="PTHR33116:SF81">
    <property type="entry name" value="RNA-DIRECTED DNA POLYMERASE"/>
    <property type="match status" value="1"/>
</dbReference>
<keyword evidence="2" id="KW-0695">RNA-directed DNA polymerase</keyword>
<dbReference type="GO" id="GO:0003964">
    <property type="term" value="F:RNA-directed DNA polymerase activity"/>
    <property type="evidence" value="ECO:0007669"/>
    <property type="project" value="UniProtKB-KW"/>
</dbReference>
<evidence type="ECO:0000259" key="1">
    <source>
        <dbReference type="PROSITE" id="PS50878"/>
    </source>
</evidence>
<feature type="domain" description="Reverse transcriptase" evidence="1">
    <location>
        <begin position="1"/>
        <end position="183"/>
    </location>
</feature>
<evidence type="ECO:0000313" key="2">
    <source>
        <dbReference type="EMBL" id="GFA66236.1"/>
    </source>
</evidence>
<gene>
    <name evidence="2" type="ORF">Tci_638208</name>
</gene>
<dbReference type="InterPro" id="IPR000477">
    <property type="entry name" value="RT_dom"/>
</dbReference>
<dbReference type="PROSITE" id="PS50878">
    <property type="entry name" value="RT_POL"/>
    <property type="match status" value="1"/>
</dbReference>
<dbReference type="PANTHER" id="PTHR33116">
    <property type="entry name" value="REVERSE TRANSCRIPTASE ZINC-BINDING DOMAIN-CONTAINING PROTEIN-RELATED-RELATED"/>
    <property type="match status" value="1"/>
</dbReference>
<dbReference type="Pfam" id="PF00078">
    <property type="entry name" value="RVT_1"/>
    <property type="match status" value="1"/>
</dbReference>
<reference evidence="2" key="1">
    <citation type="journal article" date="2019" name="Sci. Rep.">
        <title>Draft genome of Tanacetum cinerariifolium, the natural source of mosquito coil.</title>
        <authorList>
            <person name="Yamashiro T."/>
            <person name="Shiraishi A."/>
            <person name="Satake H."/>
            <person name="Nakayama K."/>
        </authorList>
    </citation>
    <scope>NUCLEOTIDE SEQUENCE</scope>
</reference>
<keyword evidence="2" id="KW-0548">Nucleotidyltransferase</keyword>
<dbReference type="AlphaFoldDB" id="A0A699K0Z8"/>